<reference evidence="1 2" key="1">
    <citation type="submission" date="2015-01" db="EMBL/GenBank/DDBJ databases">
        <title>Evolution of Trichinella species and genotypes.</title>
        <authorList>
            <person name="Korhonen P.K."/>
            <person name="Edoardo P."/>
            <person name="Giuseppe L.R."/>
            <person name="Gasser R.B."/>
        </authorList>
    </citation>
    <scope>NUCLEOTIDE SEQUENCE [LARGE SCALE GENOMIC DNA]</scope>
    <source>
        <strain evidence="1">ISS141</strain>
    </source>
</reference>
<gene>
    <name evidence="1" type="ORF">T4E_10376</name>
</gene>
<evidence type="ECO:0000313" key="2">
    <source>
        <dbReference type="Proteomes" id="UP000054815"/>
    </source>
</evidence>
<comment type="caution">
    <text evidence="1">The sequence shown here is derived from an EMBL/GenBank/DDBJ whole genome shotgun (WGS) entry which is preliminary data.</text>
</comment>
<organism evidence="1 2">
    <name type="scientific">Trichinella pseudospiralis</name>
    <name type="common">Parasitic roundworm</name>
    <dbReference type="NCBI Taxonomy" id="6337"/>
    <lineage>
        <taxon>Eukaryota</taxon>
        <taxon>Metazoa</taxon>
        <taxon>Ecdysozoa</taxon>
        <taxon>Nematoda</taxon>
        <taxon>Enoplea</taxon>
        <taxon>Dorylaimia</taxon>
        <taxon>Trichinellida</taxon>
        <taxon>Trichinellidae</taxon>
        <taxon>Trichinella</taxon>
    </lineage>
</organism>
<name>A0A0V0XTU6_TRIPS</name>
<dbReference type="Proteomes" id="UP000054815">
    <property type="component" value="Unassembled WGS sequence"/>
</dbReference>
<sequence length="74" mass="8002">MPLPANIAKLRSFLSMCNYYTVCTQIGGVERHAMEFDRRAHNSGGKGKAVVEFTPPAYALSPRVAHCASSGCTK</sequence>
<protein>
    <submittedName>
        <fullName evidence="1">Uncharacterized protein</fullName>
    </submittedName>
</protein>
<accession>A0A0V0XTU6</accession>
<evidence type="ECO:0000313" key="1">
    <source>
        <dbReference type="EMBL" id="KRX91489.1"/>
    </source>
</evidence>
<proteinExistence type="predicted"/>
<dbReference type="EMBL" id="JYDU01000136">
    <property type="protein sequence ID" value="KRX91489.1"/>
    <property type="molecule type" value="Genomic_DNA"/>
</dbReference>
<dbReference type="AlphaFoldDB" id="A0A0V0XTU6"/>